<dbReference type="PANTHER" id="PTHR35043:SF8">
    <property type="entry name" value="DUF4220 DOMAIN-CONTAINING PROTEIN"/>
    <property type="match status" value="1"/>
</dbReference>
<evidence type="ECO:0000313" key="5">
    <source>
        <dbReference type="Proteomes" id="UP000235371"/>
    </source>
</evidence>
<protein>
    <submittedName>
        <fullName evidence="4">Uncharacterized protein</fullName>
    </submittedName>
</protein>
<dbReference type="OrthoDB" id="3061561at2759"/>
<keyword evidence="5" id="KW-1185">Reference proteome</keyword>
<dbReference type="RefSeq" id="XP_024739276.1">
    <property type="nucleotide sequence ID" value="XM_024879750.1"/>
</dbReference>
<evidence type="ECO:0000256" key="2">
    <source>
        <dbReference type="SAM" id="Phobius"/>
    </source>
</evidence>
<name>A0A2J6TH66_9HELO</name>
<evidence type="ECO:0000313" key="4">
    <source>
        <dbReference type="EMBL" id="PMD62372.1"/>
    </source>
</evidence>
<proteinExistence type="predicted"/>
<gene>
    <name evidence="4" type="ORF">K444DRAFT_610449</name>
</gene>
<dbReference type="InParanoid" id="A0A2J6TH66"/>
<dbReference type="PANTHER" id="PTHR35043">
    <property type="entry name" value="TRANSCRIPTION FACTOR DOMAIN-CONTAINING PROTEIN"/>
    <property type="match status" value="1"/>
</dbReference>
<keyword evidence="3" id="KW-0732">Signal</keyword>
<keyword evidence="2" id="KW-0472">Membrane</keyword>
<feature type="chain" id="PRO_5014352341" evidence="3">
    <location>
        <begin position="22"/>
        <end position="649"/>
    </location>
</feature>
<feature type="region of interest" description="Disordered" evidence="1">
    <location>
        <begin position="477"/>
        <end position="497"/>
    </location>
</feature>
<sequence length="649" mass="73311">MGAPTALSILLAVWIPIAVQAQNSTSSSSNNVVMKIGWQDSPNQRGTLTILWSCLSTIIACTWTILHLNVPGTSETTGWKILRKAKWMLVTILFPEFLFSKALCELQMAVDDLHAMTEKKKLLGSKLPWQVDFGSHSQILYNLSHFFSKGPDAKLSDFKEKKAETKEGQVQKSDKHNRKQTGAVYPSPNSHDPQDWTQKERTWTLAHSYFANMGGFQRYYPRTKTLLRKRGSSCEEETPNPITAYALVNCCVGSDHDPLPDLYLEKDDIDDKAKADWFLKSIAIAQISWLLLSVIVRAATHMPITQLEICTSAFSLLAIATYIANWSKPKDVGTPVRFKIAADTYQCEAWKYYGEPYLRRLYWPSQSGKHDIDGPVVKPLPECNRIENDFVRLEGFIPPMNITMAISTAIFGGLHCLAWNFAFPTKTEMMIWMAASVLSATIPLATLLANIIVIGRIHKTLSEFSLEMSEKISSFEAPEKRVSAKPSSNPPPSLSKLQRGHYTQLATDLYTFYYNLTNFIRGRIRLDSVFSSYAQFEKFPILYSSALIHALRQNLLSLGLERFEIDFLLSFMKSKESKKYMDKYMDDNRKALKAAIELPDTAARVVTSIGGILYASARLILLSLAFCALRYVPEDVYTTSWTRFLPNIS</sequence>
<feature type="transmembrane region" description="Helical" evidence="2">
    <location>
        <begin position="429"/>
        <end position="453"/>
    </location>
</feature>
<dbReference type="EMBL" id="KZ613783">
    <property type="protein sequence ID" value="PMD62372.1"/>
    <property type="molecule type" value="Genomic_DNA"/>
</dbReference>
<evidence type="ECO:0000256" key="1">
    <source>
        <dbReference type="SAM" id="MobiDB-lite"/>
    </source>
</evidence>
<evidence type="ECO:0000256" key="3">
    <source>
        <dbReference type="SAM" id="SignalP"/>
    </source>
</evidence>
<feature type="region of interest" description="Disordered" evidence="1">
    <location>
        <begin position="161"/>
        <end position="196"/>
    </location>
</feature>
<dbReference type="GeneID" id="36587827"/>
<dbReference type="STRING" id="1095630.A0A2J6TH66"/>
<reference evidence="4 5" key="1">
    <citation type="submission" date="2016-04" db="EMBL/GenBank/DDBJ databases">
        <title>A degradative enzymes factory behind the ericoid mycorrhizal symbiosis.</title>
        <authorList>
            <consortium name="DOE Joint Genome Institute"/>
            <person name="Martino E."/>
            <person name="Morin E."/>
            <person name="Grelet G."/>
            <person name="Kuo A."/>
            <person name="Kohler A."/>
            <person name="Daghino S."/>
            <person name="Barry K."/>
            <person name="Choi C."/>
            <person name="Cichocki N."/>
            <person name="Clum A."/>
            <person name="Copeland A."/>
            <person name="Hainaut M."/>
            <person name="Haridas S."/>
            <person name="Labutti K."/>
            <person name="Lindquist E."/>
            <person name="Lipzen A."/>
            <person name="Khouja H.-R."/>
            <person name="Murat C."/>
            <person name="Ohm R."/>
            <person name="Olson A."/>
            <person name="Spatafora J."/>
            <person name="Veneault-Fourrey C."/>
            <person name="Henrissat B."/>
            <person name="Grigoriev I."/>
            <person name="Martin F."/>
            <person name="Perotto S."/>
        </authorList>
    </citation>
    <scope>NUCLEOTIDE SEQUENCE [LARGE SCALE GENOMIC DNA]</scope>
    <source>
        <strain evidence="4 5">E</strain>
    </source>
</reference>
<keyword evidence="2" id="KW-0812">Transmembrane</keyword>
<feature type="compositionally biased region" description="Basic and acidic residues" evidence="1">
    <location>
        <begin position="161"/>
        <end position="174"/>
    </location>
</feature>
<organism evidence="4 5">
    <name type="scientific">Hyaloscypha bicolor E</name>
    <dbReference type="NCBI Taxonomy" id="1095630"/>
    <lineage>
        <taxon>Eukaryota</taxon>
        <taxon>Fungi</taxon>
        <taxon>Dikarya</taxon>
        <taxon>Ascomycota</taxon>
        <taxon>Pezizomycotina</taxon>
        <taxon>Leotiomycetes</taxon>
        <taxon>Helotiales</taxon>
        <taxon>Hyaloscyphaceae</taxon>
        <taxon>Hyaloscypha</taxon>
        <taxon>Hyaloscypha bicolor</taxon>
    </lineage>
</organism>
<dbReference type="Proteomes" id="UP000235371">
    <property type="component" value="Unassembled WGS sequence"/>
</dbReference>
<feature type="transmembrane region" description="Helical" evidence="2">
    <location>
        <begin position="402"/>
        <end position="423"/>
    </location>
</feature>
<feature type="signal peptide" evidence="3">
    <location>
        <begin position="1"/>
        <end position="21"/>
    </location>
</feature>
<accession>A0A2J6TH66</accession>
<keyword evidence="2" id="KW-1133">Transmembrane helix</keyword>
<dbReference type="AlphaFoldDB" id="A0A2J6TH66"/>